<keyword evidence="3 7" id="KW-0489">Methyltransferase</keyword>
<dbReference type="SUPFAM" id="SSF53790">
    <property type="entry name" value="Tetrapyrrole methylase"/>
    <property type="match status" value="1"/>
</dbReference>
<evidence type="ECO:0000256" key="4">
    <source>
        <dbReference type="ARBA" id="ARBA00022679"/>
    </source>
</evidence>
<evidence type="ECO:0000256" key="3">
    <source>
        <dbReference type="ARBA" id="ARBA00022603"/>
    </source>
</evidence>
<dbReference type="InterPro" id="IPR050714">
    <property type="entry name" value="Cobalamin_biosynth_MTase"/>
</dbReference>
<dbReference type="InterPro" id="IPR035996">
    <property type="entry name" value="4pyrrol_Methylase_sf"/>
</dbReference>
<dbReference type="InterPro" id="IPR014008">
    <property type="entry name" value="Cbl_synth_MTase_CbiT"/>
</dbReference>
<keyword evidence="8" id="KW-1185">Reference proteome</keyword>
<evidence type="ECO:0000256" key="1">
    <source>
        <dbReference type="ARBA" id="ARBA00004953"/>
    </source>
</evidence>
<dbReference type="GO" id="GO:0032259">
    <property type="term" value="P:methylation"/>
    <property type="evidence" value="ECO:0007669"/>
    <property type="project" value="UniProtKB-KW"/>
</dbReference>
<dbReference type="InterPro" id="IPR000878">
    <property type="entry name" value="4pyrrol_Mease"/>
</dbReference>
<dbReference type="SUPFAM" id="SSF53335">
    <property type="entry name" value="S-adenosyl-L-methionine-dependent methyltransferases"/>
    <property type="match status" value="1"/>
</dbReference>
<feature type="domain" description="Tetrapyrrole methylase" evidence="6">
    <location>
        <begin position="16"/>
        <end position="203"/>
    </location>
</feature>
<dbReference type="Pfam" id="PF00590">
    <property type="entry name" value="TP_methylase"/>
    <property type="match status" value="1"/>
</dbReference>
<evidence type="ECO:0000259" key="6">
    <source>
        <dbReference type="Pfam" id="PF00590"/>
    </source>
</evidence>
<keyword evidence="7" id="KW-0614">Plasmid</keyword>
<keyword evidence="2" id="KW-0169">Cobalamin biosynthesis</keyword>
<dbReference type="PIRSF" id="PIRSF036428">
    <property type="entry name" value="CobL"/>
    <property type="match status" value="1"/>
</dbReference>
<protein>
    <submittedName>
        <fullName evidence="7">Precorrin-6Y C(5,15)-methyltransferase [decarboxylating]</fullName>
        <ecNumber evidence="7">2.1.1.132</ecNumber>
    </submittedName>
</protein>
<dbReference type="NCBIfam" id="TIGR02467">
    <property type="entry name" value="CbiE"/>
    <property type="match status" value="1"/>
</dbReference>
<name>A0ABY5MR13_9HYPH</name>
<comment type="pathway">
    <text evidence="1">Cofactor biosynthesis; adenosylcobalamin biosynthesis.</text>
</comment>
<dbReference type="PANTHER" id="PTHR43182">
    <property type="entry name" value="COBALT-PRECORRIN-6B C(15)-METHYLTRANSFERASE (DECARBOXYLATING)"/>
    <property type="match status" value="1"/>
</dbReference>
<dbReference type="PANTHER" id="PTHR43182:SF1">
    <property type="entry name" value="COBALT-PRECORRIN-7 C(5)-METHYLTRANSFERASE"/>
    <property type="match status" value="1"/>
</dbReference>
<keyword evidence="5" id="KW-0949">S-adenosyl-L-methionine</keyword>
<organism evidence="7 8">
    <name type="scientific">Nitratireductor thuwali</name>
    <dbReference type="NCBI Taxonomy" id="2267699"/>
    <lineage>
        <taxon>Bacteria</taxon>
        <taxon>Pseudomonadati</taxon>
        <taxon>Pseudomonadota</taxon>
        <taxon>Alphaproteobacteria</taxon>
        <taxon>Hyphomicrobiales</taxon>
        <taxon>Phyllobacteriaceae</taxon>
        <taxon>Nitratireductor</taxon>
    </lineage>
</organism>
<gene>
    <name evidence="7" type="primary">cobL</name>
    <name evidence="7" type="ORF">NTH_04248</name>
</gene>
<dbReference type="InterPro" id="IPR014777">
    <property type="entry name" value="4pyrrole_Mease_sub1"/>
</dbReference>
<evidence type="ECO:0000256" key="5">
    <source>
        <dbReference type="ARBA" id="ARBA00022691"/>
    </source>
</evidence>
<keyword evidence="4 7" id="KW-0808">Transferase</keyword>
<reference evidence="7 8" key="1">
    <citation type="submission" date="2018-07" db="EMBL/GenBank/DDBJ databases">
        <title>Genome sequence of Nitratireductor thuwali#1536.</title>
        <authorList>
            <person name="Michoud G."/>
            <person name="Merlino G."/>
            <person name="Sefrji F.O."/>
            <person name="Daffonchio D."/>
        </authorList>
    </citation>
    <scope>NUCLEOTIDE SEQUENCE [LARGE SCALE GENOMIC DNA]</scope>
    <source>
        <strain evidence="7 8">Nit1536</strain>
        <plasmid evidence="7 8">p1536_1</plasmid>
    </source>
</reference>
<dbReference type="Proteomes" id="UP001342418">
    <property type="component" value="Plasmid p1536_1"/>
</dbReference>
<dbReference type="NCBIfam" id="TIGR02469">
    <property type="entry name" value="CbiT"/>
    <property type="match status" value="1"/>
</dbReference>
<dbReference type="Gene3D" id="3.40.1010.10">
    <property type="entry name" value="Cobalt-precorrin-4 Transmethylase, Domain 1"/>
    <property type="match status" value="1"/>
</dbReference>
<dbReference type="InterPro" id="IPR006365">
    <property type="entry name" value="Cbl_synth_CobL"/>
</dbReference>
<dbReference type="EMBL" id="CP030942">
    <property type="protein sequence ID" value="UUP19734.1"/>
    <property type="molecule type" value="Genomic_DNA"/>
</dbReference>
<evidence type="ECO:0000256" key="2">
    <source>
        <dbReference type="ARBA" id="ARBA00022573"/>
    </source>
</evidence>
<dbReference type="CDD" id="cd02440">
    <property type="entry name" value="AdoMet_MTases"/>
    <property type="match status" value="1"/>
</dbReference>
<dbReference type="CDD" id="cd11644">
    <property type="entry name" value="Precorrin-6Y-MT"/>
    <property type="match status" value="1"/>
</dbReference>
<geneLocation type="plasmid" evidence="7 8">
    <name>p1536_1</name>
</geneLocation>
<sequence length="413" mass="43153">MGTGSAARRDPSSRWLTIVGIGEDGLAGLSEAAKAAIGEAEFVFGGHRHLALAESMIAGEKCPWPTPFAKAVNDIAALSGRRVCVLASGDPFHFGVGATLARRVTAAEMHILPAPSAFSLAAARLGWPLQEAETVSLHGRPIALIRPLLHPGRRVIALTSDGQAPAKVAALLMEEGFGASRFHVLEALGGPRERHTRATAEDLGAPTFDDLNVIAVEVAASAGARILPLGTGLADTLFEHDGQITRPEVRAVTLAALQPKRGQLLWDIGAGSGSISIEWMRQHPSLRAIAIEADAPRAERIGRNAESFGVPDLQMVTGTAPEALAGLPTPDAVFIGGGGSVPGVTETAMEALPTGGRLVANAVTLEMRAMLIELHARRGGELIEIAIARAAPVGGMTAMRPALPVMQWRWSKP</sequence>
<accession>A0ABY5MR13</accession>
<dbReference type="GO" id="GO:0046025">
    <property type="term" value="F:precorrin-6Y C5,15-methyltransferase (decarboxylating) activity"/>
    <property type="evidence" value="ECO:0007669"/>
    <property type="project" value="UniProtKB-EC"/>
</dbReference>
<dbReference type="EC" id="2.1.1.132" evidence="7"/>
<evidence type="ECO:0000313" key="7">
    <source>
        <dbReference type="EMBL" id="UUP19734.1"/>
    </source>
</evidence>
<dbReference type="Gene3D" id="3.40.50.150">
    <property type="entry name" value="Vaccinia Virus protein VP39"/>
    <property type="match status" value="1"/>
</dbReference>
<evidence type="ECO:0000313" key="8">
    <source>
        <dbReference type="Proteomes" id="UP001342418"/>
    </source>
</evidence>
<proteinExistence type="predicted"/>
<dbReference type="InterPro" id="IPR029063">
    <property type="entry name" value="SAM-dependent_MTases_sf"/>
</dbReference>
<dbReference type="InterPro" id="IPR012818">
    <property type="entry name" value="CbiE"/>
</dbReference>